<organism evidence="2 3">
    <name type="scientific">Marchantia polymorpha</name>
    <name type="common">Common liverwort</name>
    <name type="synonym">Marchantia aquatica</name>
    <dbReference type="NCBI Taxonomy" id="3197"/>
    <lineage>
        <taxon>Eukaryota</taxon>
        <taxon>Viridiplantae</taxon>
        <taxon>Streptophyta</taxon>
        <taxon>Embryophyta</taxon>
        <taxon>Marchantiophyta</taxon>
        <taxon>Marchantiopsida</taxon>
        <taxon>Marchantiidae</taxon>
        <taxon>Marchantiales</taxon>
        <taxon>Marchantiaceae</taxon>
        <taxon>Marchantia</taxon>
    </lineage>
</organism>
<dbReference type="Gramene" id="Mp1g10610.1">
    <property type="protein sequence ID" value="Mp1g10610.1.cds1"/>
    <property type="gene ID" value="Mp1g10610"/>
</dbReference>
<protein>
    <submittedName>
        <fullName evidence="2">Uncharacterized protein</fullName>
    </submittedName>
</protein>
<proteinExistence type="predicted"/>
<dbReference type="Proteomes" id="UP000244005">
    <property type="component" value="Unassembled WGS sequence"/>
</dbReference>
<reference evidence="3" key="1">
    <citation type="journal article" date="2017" name="Cell">
        <title>Insights into land plant evolution garnered from the Marchantia polymorpha genome.</title>
        <authorList>
            <person name="Bowman J.L."/>
            <person name="Kohchi T."/>
            <person name="Yamato K.T."/>
            <person name="Jenkins J."/>
            <person name="Shu S."/>
            <person name="Ishizaki K."/>
            <person name="Yamaoka S."/>
            <person name="Nishihama R."/>
            <person name="Nakamura Y."/>
            <person name="Berger F."/>
            <person name="Adam C."/>
            <person name="Aki S.S."/>
            <person name="Althoff F."/>
            <person name="Araki T."/>
            <person name="Arteaga-Vazquez M.A."/>
            <person name="Balasubrmanian S."/>
            <person name="Barry K."/>
            <person name="Bauer D."/>
            <person name="Boehm C.R."/>
            <person name="Briginshaw L."/>
            <person name="Caballero-Perez J."/>
            <person name="Catarino B."/>
            <person name="Chen F."/>
            <person name="Chiyoda S."/>
            <person name="Chovatia M."/>
            <person name="Davies K.M."/>
            <person name="Delmans M."/>
            <person name="Demura T."/>
            <person name="Dierschke T."/>
            <person name="Dolan L."/>
            <person name="Dorantes-Acosta A.E."/>
            <person name="Eklund D.M."/>
            <person name="Florent S.N."/>
            <person name="Flores-Sandoval E."/>
            <person name="Fujiyama A."/>
            <person name="Fukuzawa H."/>
            <person name="Galik B."/>
            <person name="Grimanelli D."/>
            <person name="Grimwood J."/>
            <person name="Grossniklaus U."/>
            <person name="Hamada T."/>
            <person name="Haseloff J."/>
            <person name="Hetherington A.J."/>
            <person name="Higo A."/>
            <person name="Hirakawa Y."/>
            <person name="Hundley H.N."/>
            <person name="Ikeda Y."/>
            <person name="Inoue K."/>
            <person name="Inoue S.I."/>
            <person name="Ishida S."/>
            <person name="Jia Q."/>
            <person name="Kakita M."/>
            <person name="Kanazawa T."/>
            <person name="Kawai Y."/>
            <person name="Kawashima T."/>
            <person name="Kennedy M."/>
            <person name="Kinose K."/>
            <person name="Kinoshita T."/>
            <person name="Kohara Y."/>
            <person name="Koide E."/>
            <person name="Komatsu K."/>
            <person name="Kopischke S."/>
            <person name="Kubo M."/>
            <person name="Kyozuka J."/>
            <person name="Lagercrantz U."/>
            <person name="Lin S.S."/>
            <person name="Lindquist E."/>
            <person name="Lipzen A.M."/>
            <person name="Lu C.W."/>
            <person name="De Luna E."/>
            <person name="Martienssen R.A."/>
            <person name="Minamino N."/>
            <person name="Mizutani M."/>
            <person name="Mizutani M."/>
            <person name="Mochizuki N."/>
            <person name="Monte I."/>
            <person name="Mosher R."/>
            <person name="Nagasaki H."/>
            <person name="Nakagami H."/>
            <person name="Naramoto S."/>
            <person name="Nishitani K."/>
            <person name="Ohtani M."/>
            <person name="Okamoto T."/>
            <person name="Okumura M."/>
            <person name="Phillips J."/>
            <person name="Pollak B."/>
            <person name="Reinders A."/>
            <person name="Rovekamp M."/>
            <person name="Sano R."/>
            <person name="Sawa S."/>
            <person name="Schmid M.W."/>
            <person name="Shirakawa M."/>
            <person name="Solano R."/>
            <person name="Spunde A."/>
            <person name="Suetsugu N."/>
            <person name="Sugano S."/>
            <person name="Sugiyama A."/>
            <person name="Sun R."/>
            <person name="Suzuki Y."/>
            <person name="Takenaka M."/>
            <person name="Takezawa D."/>
            <person name="Tomogane H."/>
            <person name="Tsuzuki M."/>
            <person name="Ueda T."/>
            <person name="Umeda M."/>
            <person name="Ward J.M."/>
            <person name="Watanabe Y."/>
            <person name="Yazaki K."/>
            <person name="Yokoyama R."/>
            <person name="Yoshitake Y."/>
            <person name="Yotsui I."/>
            <person name="Zachgo S."/>
            <person name="Schmutz J."/>
        </authorList>
    </citation>
    <scope>NUCLEOTIDE SEQUENCE [LARGE SCALE GENOMIC DNA]</scope>
    <source>
        <strain evidence="3">Tak-1</strain>
    </source>
</reference>
<evidence type="ECO:0000313" key="3">
    <source>
        <dbReference type="Proteomes" id="UP000244005"/>
    </source>
</evidence>
<feature type="compositionally biased region" description="Polar residues" evidence="1">
    <location>
        <begin position="179"/>
        <end position="191"/>
    </location>
</feature>
<accession>A0A2R6XHS2</accession>
<evidence type="ECO:0000313" key="2">
    <source>
        <dbReference type="EMBL" id="PTQ45655.1"/>
    </source>
</evidence>
<dbReference type="AlphaFoldDB" id="A0A2R6XHS2"/>
<dbReference type="EMBL" id="KZ772686">
    <property type="protein sequence ID" value="PTQ45655.1"/>
    <property type="molecule type" value="Genomic_DNA"/>
</dbReference>
<evidence type="ECO:0000256" key="1">
    <source>
        <dbReference type="SAM" id="MobiDB-lite"/>
    </source>
</evidence>
<keyword evidence="3" id="KW-1185">Reference proteome</keyword>
<gene>
    <name evidence="2" type="ORF">MARPO_0014s0166</name>
</gene>
<sequence>MAGVVRLSPMLWSSRRYRTGRCKNFRSASIDKSLVHPTKSSRCNWSHESAHPILRASTTLQTYYPPLRRPGHWAAQARGSYGRARGRAAPRDGREGLVVLRARASRRRISFAHTSYWYGQMESVACCPSVRRGPQPSGWLRWSAAGKVDLARREGGGASGEEFWRTGSAGVDGRGDGRISQTTESEQNDTAGSEHPPSEPHAAIRWSAWQHM</sequence>
<feature type="region of interest" description="Disordered" evidence="1">
    <location>
        <begin position="153"/>
        <end position="201"/>
    </location>
</feature>
<name>A0A2R6XHS2_MARPO</name>